<gene>
    <name evidence="3" type="primary">Cped1</name>
    <name evidence="3" type="ORF">GTO95_0001949</name>
</gene>
<accession>A0A8J7NKT1</accession>
<dbReference type="EMBL" id="JAAWVO010013119">
    <property type="protein sequence ID" value="MBN3313840.1"/>
    <property type="molecule type" value="Genomic_DNA"/>
</dbReference>
<feature type="non-terminal residue" evidence="3">
    <location>
        <position position="930"/>
    </location>
</feature>
<dbReference type="Pfam" id="PF12733">
    <property type="entry name" value="Cadherin-like"/>
    <property type="match status" value="1"/>
</dbReference>
<protein>
    <submittedName>
        <fullName evidence="3">CPED1 protein</fullName>
    </submittedName>
</protein>
<dbReference type="AlphaFoldDB" id="A0A8J7NKT1"/>
<evidence type="ECO:0000313" key="3">
    <source>
        <dbReference type="EMBL" id="MBN3313840.1"/>
    </source>
</evidence>
<proteinExistence type="predicted"/>
<dbReference type="InterPro" id="IPR025883">
    <property type="entry name" value="Cadherin-like_domain"/>
</dbReference>
<comment type="caution">
    <text evidence="3">The sequence shown here is derived from an EMBL/GenBank/DDBJ whole genome shotgun (WGS) entry which is preliminary data.</text>
</comment>
<dbReference type="Proteomes" id="UP000736164">
    <property type="component" value="Unassembled WGS sequence"/>
</dbReference>
<reference evidence="3" key="1">
    <citation type="journal article" date="2021" name="Cell">
        <title>Tracing the genetic footprints of vertebrate landing in non-teleost ray-finned fishes.</title>
        <authorList>
            <person name="Bi X."/>
            <person name="Wang K."/>
            <person name="Yang L."/>
            <person name="Pan H."/>
            <person name="Jiang H."/>
            <person name="Wei Q."/>
            <person name="Fang M."/>
            <person name="Yu H."/>
            <person name="Zhu C."/>
            <person name="Cai Y."/>
            <person name="He Y."/>
            <person name="Gan X."/>
            <person name="Zeng H."/>
            <person name="Yu D."/>
            <person name="Zhu Y."/>
            <person name="Jiang H."/>
            <person name="Qiu Q."/>
            <person name="Yang H."/>
            <person name="Zhang Y.E."/>
            <person name="Wang W."/>
            <person name="Zhu M."/>
            <person name="He S."/>
            <person name="Zhang G."/>
        </authorList>
    </citation>
    <scope>NUCLEOTIDE SEQUENCE</scope>
    <source>
        <strain evidence="3">Allg_001</strain>
    </source>
</reference>
<evidence type="ECO:0000256" key="1">
    <source>
        <dbReference type="SAM" id="MobiDB-lite"/>
    </source>
</evidence>
<evidence type="ECO:0000259" key="2">
    <source>
        <dbReference type="Pfam" id="PF12733"/>
    </source>
</evidence>
<dbReference type="Gene3D" id="3.30.470.20">
    <property type="entry name" value="ATP-grasp fold, B domain"/>
    <property type="match status" value="1"/>
</dbReference>
<feature type="non-terminal residue" evidence="3">
    <location>
        <position position="1"/>
    </location>
</feature>
<organism evidence="3 4">
    <name type="scientific">Atractosteus spatula</name>
    <name type="common">Alligator gar</name>
    <name type="synonym">Lepisosteus spatula</name>
    <dbReference type="NCBI Taxonomy" id="7917"/>
    <lineage>
        <taxon>Eukaryota</taxon>
        <taxon>Metazoa</taxon>
        <taxon>Chordata</taxon>
        <taxon>Craniata</taxon>
        <taxon>Vertebrata</taxon>
        <taxon>Euteleostomi</taxon>
        <taxon>Actinopterygii</taxon>
        <taxon>Neopterygii</taxon>
        <taxon>Holostei</taxon>
        <taxon>Semionotiformes</taxon>
        <taxon>Lepisosteidae</taxon>
        <taxon>Atractosteus</taxon>
    </lineage>
</organism>
<dbReference type="PANTHER" id="PTHR14776:SF1">
    <property type="entry name" value="CADHERIN-LIKE AND PC-ESTERASE DOMAIN-CONTAINING PROTEIN 1"/>
    <property type="match status" value="1"/>
</dbReference>
<sequence>MPETNEQGNNTWDILICLQNSAKSCLKRMKFHQPNPHQKVNMIPELKQAFSSKDGLCLFQSNEWLSDLKLPIASSACAAHSGQPRDTNSSAKNEWMRSSVPGGPSVGQGVFAFVKVYVLITSVTPLTAFLHSTGLVRSEPVKNSYSAKLQTLFQKYLGTDASLQALKNIKEAISKILMAAVLSSETSSATTKSLTRFCFQMMTFTVSLNSSLVPEVLKVHDELNFDDAEGFDGQIKTFFLEDTMNFVLSTYAENEKALQTLKNTVSELWGKDESHIGIQGRCPTSEDFHLIIQFLRQLKKQGPFELLYPSDSPQLRTFQDNLSQRVHGREDLLDDAAAVNHCLTELLDGIYSTLLKKSLDHSQSPNDLPEVALLVIVFFSLHYIHYALCGAKAKTLASVSHIFACMLILFLFQKCTVPHIRQLYTDPPLELTPRFTPRIKEYYSEVPFDVVMVKIRAEPVNCRCQVHLEERKGPRTANYPVGLGNSRISILVVDESQAEPVVMTIYTINIYRENRPSLPVFDDYVMCGFVQDCGLIIQPKEPCGLEPVPSIPPPGYLQGHTQACLSGDARGRWVVPCLSCSDNRTCDWREVTWQPDHCYHPVLDRLQLQACMKERKVLFIGDSTNRGMMFYLMERVNETLDDWDKAHDTVVYHNVNEGKTLISYSYYPQFWLSKDQRPTFEKALQHLILRTCRETNVFSLDIGKKWLATDMDTDPQTSFGTIKSRPLENTEQTVIVVGGVQWLSTDHLTIIHRVLKRRQKKACGSEASRHSITLLCKENLLNILVVIKTLGMGFHLHVDGIRSLSLKAVQDLYYENEKILITAQQQGYEVIDTFSITMGRFKEFLQGRCACHFHEVGKRTFSDVPLHRKMKLSRHSVKDFNSHSKLPGLQDVLSISNSPYHVKGPINQVYSEILLSRICLNKRRDSSAQP</sequence>
<feature type="region of interest" description="Disordered" evidence="1">
    <location>
        <begin position="81"/>
        <end position="100"/>
    </location>
</feature>
<name>A0A8J7NKT1_ATRSP</name>
<feature type="domain" description="Cadherin-like beta-sandwich-like" evidence="2">
    <location>
        <begin position="431"/>
        <end position="513"/>
    </location>
</feature>
<dbReference type="PANTHER" id="PTHR14776">
    <property type="entry name" value="CADHERIN-LIKE AND PC-ESTERASE DOMAIN-CONTAINING PROTEIN 1"/>
    <property type="match status" value="1"/>
</dbReference>
<keyword evidence="4" id="KW-1185">Reference proteome</keyword>
<evidence type="ECO:0000313" key="4">
    <source>
        <dbReference type="Proteomes" id="UP000736164"/>
    </source>
</evidence>